<dbReference type="AlphaFoldDB" id="A0A9P9BRR3"/>
<gene>
    <name evidence="2" type="ORF">B0I36DRAFT_348298</name>
</gene>
<feature type="region of interest" description="Disordered" evidence="1">
    <location>
        <begin position="48"/>
        <end position="98"/>
    </location>
</feature>
<reference evidence="2" key="1">
    <citation type="journal article" date="2021" name="Nat. Commun.">
        <title>Genetic determinants of endophytism in the Arabidopsis root mycobiome.</title>
        <authorList>
            <person name="Mesny F."/>
            <person name="Miyauchi S."/>
            <person name="Thiergart T."/>
            <person name="Pickel B."/>
            <person name="Atanasova L."/>
            <person name="Karlsson M."/>
            <person name="Huettel B."/>
            <person name="Barry K.W."/>
            <person name="Haridas S."/>
            <person name="Chen C."/>
            <person name="Bauer D."/>
            <person name="Andreopoulos W."/>
            <person name="Pangilinan J."/>
            <person name="LaButti K."/>
            <person name="Riley R."/>
            <person name="Lipzen A."/>
            <person name="Clum A."/>
            <person name="Drula E."/>
            <person name="Henrissat B."/>
            <person name="Kohler A."/>
            <person name="Grigoriev I.V."/>
            <person name="Martin F.M."/>
            <person name="Hacquard S."/>
        </authorList>
    </citation>
    <scope>NUCLEOTIDE SEQUENCE</scope>
    <source>
        <strain evidence="2">MPI-CAGE-CH-0230</strain>
    </source>
</reference>
<keyword evidence="3" id="KW-1185">Reference proteome</keyword>
<evidence type="ECO:0000313" key="3">
    <source>
        <dbReference type="Proteomes" id="UP000756346"/>
    </source>
</evidence>
<comment type="caution">
    <text evidence="2">The sequence shown here is derived from an EMBL/GenBank/DDBJ whole genome shotgun (WGS) entry which is preliminary data.</text>
</comment>
<dbReference type="GeneID" id="70186222"/>
<accession>A0A9P9BRR3</accession>
<dbReference type="Proteomes" id="UP000756346">
    <property type="component" value="Unassembled WGS sequence"/>
</dbReference>
<sequence>MAHQTSYFSVHKGNTDYWAVMDSIKWVTRVPQVRHACGPCWTWSRSLSDDHAQGTGTRLGCPREKAKGQKKGGSKGSSKGGSKGSKGSSKGSKKTGAEAEEDPKFTDLCDICCVLSHDLMLDFVKMKLKSNVMTLRQYRYPWQVTIHYFVDKQSCDDEVIFPVMQIHNIKKVCLQIRFLNESLHENVYEKTAKKQQSEWRPTAQQPVFKGGHRTREEPYPVQDEAPSALGTRKALAIPASKQNRGTPACLFARPTIGRLERRALTHHAVYLGRLPQSDVTLALDAWEIAEGLPVHLPWESRWTHALHGPLSPPHELTNASRFMHALVSERGSDLFEFCQESLGHFLRAPSAYSCRTQAAMETKHAELERLVGHVLALQQ</sequence>
<proteinExistence type="predicted"/>
<dbReference type="EMBL" id="JAGTJQ010000004">
    <property type="protein sequence ID" value="KAH7033206.1"/>
    <property type="molecule type" value="Genomic_DNA"/>
</dbReference>
<protein>
    <submittedName>
        <fullName evidence="2">Uncharacterized protein</fullName>
    </submittedName>
</protein>
<evidence type="ECO:0000256" key="1">
    <source>
        <dbReference type="SAM" id="MobiDB-lite"/>
    </source>
</evidence>
<evidence type="ECO:0000313" key="2">
    <source>
        <dbReference type="EMBL" id="KAH7033206.1"/>
    </source>
</evidence>
<feature type="region of interest" description="Disordered" evidence="1">
    <location>
        <begin position="193"/>
        <end position="225"/>
    </location>
</feature>
<organism evidence="2 3">
    <name type="scientific">Microdochium trichocladiopsis</name>
    <dbReference type="NCBI Taxonomy" id="1682393"/>
    <lineage>
        <taxon>Eukaryota</taxon>
        <taxon>Fungi</taxon>
        <taxon>Dikarya</taxon>
        <taxon>Ascomycota</taxon>
        <taxon>Pezizomycotina</taxon>
        <taxon>Sordariomycetes</taxon>
        <taxon>Xylariomycetidae</taxon>
        <taxon>Xylariales</taxon>
        <taxon>Microdochiaceae</taxon>
        <taxon>Microdochium</taxon>
    </lineage>
</organism>
<feature type="compositionally biased region" description="Gly residues" evidence="1">
    <location>
        <begin position="74"/>
        <end position="84"/>
    </location>
</feature>
<dbReference type="RefSeq" id="XP_046014038.1">
    <property type="nucleotide sequence ID" value="XM_046156676.1"/>
</dbReference>
<name>A0A9P9BRR3_9PEZI</name>